<dbReference type="SUPFAM" id="SSF52743">
    <property type="entry name" value="Subtilisin-like"/>
    <property type="match status" value="1"/>
</dbReference>
<feature type="active site" description="Charge relay system" evidence="5">
    <location>
        <position position="168"/>
    </location>
</feature>
<feature type="region of interest" description="Disordered" evidence="6">
    <location>
        <begin position="417"/>
        <end position="453"/>
    </location>
</feature>
<keyword evidence="3 5" id="KW-0378">Hydrolase</keyword>
<feature type="active site" description="Charge relay system" evidence="5">
    <location>
        <position position="362"/>
    </location>
</feature>
<dbReference type="Pfam" id="PF22148">
    <property type="entry name" value="Fervidolysin_NPro-like"/>
    <property type="match status" value="1"/>
</dbReference>
<evidence type="ECO:0000256" key="2">
    <source>
        <dbReference type="ARBA" id="ARBA00022670"/>
    </source>
</evidence>
<evidence type="ECO:0000256" key="5">
    <source>
        <dbReference type="PROSITE-ProRule" id="PRU01240"/>
    </source>
</evidence>
<dbReference type="AlphaFoldDB" id="A0A3R7GI15"/>
<dbReference type="InterPro" id="IPR023828">
    <property type="entry name" value="Peptidase_S8_Ser-AS"/>
</dbReference>
<dbReference type="Gene3D" id="3.40.50.200">
    <property type="entry name" value="Peptidase S8/S53 domain"/>
    <property type="match status" value="1"/>
</dbReference>
<comment type="caution">
    <text evidence="9">The sequence shown here is derived from an EMBL/GenBank/DDBJ whole genome shotgun (WGS) entry which is preliminary data.</text>
</comment>
<feature type="compositionally biased region" description="Acidic residues" evidence="6">
    <location>
        <begin position="432"/>
        <end position="452"/>
    </location>
</feature>
<dbReference type="InterPro" id="IPR051048">
    <property type="entry name" value="Peptidase_S8/S53_subtilisin"/>
</dbReference>
<dbReference type="InterPro" id="IPR022398">
    <property type="entry name" value="Peptidase_S8_His-AS"/>
</dbReference>
<feature type="compositionally biased region" description="Acidic residues" evidence="6">
    <location>
        <begin position="562"/>
        <end position="578"/>
    </location>
</feature>
<dbReference type="Pfam" id="PF00082">
    <property type="entry name" value="Peptidase_S8"/>
    <property type="match status" value="1"/>
</dbReference>
<dbReference type="Proteomes" id="UP000283805">
    <property type="component" value="Unassembled WGS sequence"/>
</dbReference>
<dbReference type="PROSITE" id="PS51892">
    <property type="entry name" value="SUBTILASE"/>
    <property type="match status" value="1"/>
</dbReference>
<dbReference type="InterPro" id="IPR015500">
    <property type="entry name" value="Peptidase_S8_subtilisin-rel"/>
</dbReference>
<evidence type="ECO:0000313" key="9">
    <source>
        <dbReference type="EMBL" id="RKD94889.1"/>
    </source>
</evidence>
<keyword evidence="4 5" id="KW-0720">Serine protease</keyword>
<dbReference type="InterPro" id="IPR054399">
    <property type="entry name" value="Fervidolysin-like_N_prodom"/>
</dbReference>
<protein>
    <submittedName>
        <fullName evidence="9">Serine protease</fullName>
    </submittedName>
</protein>
<dbReference type="InterPro" id="IPR000209">
    <property type="entry name" value="Peptidase_S8/S53_dom"/>
</dbReference>
<dbReference type="EMBL" id="RAPO01000002">
    <property type="protein sequence ID" value="RKD94889.1"/>
    <property type="molecule type" value="Genomic_DNA"/>
</dbReference>
<feature type="domain" description="Fervidolysin-like N-terminal prodomain" evidence="8">
    <location>
        <begin position="54"/>
        <end position="124"/>
    </location>
</feature>
<evidence type="ECO:0000313" key="10">
    <source>
        <dbReference type="Proteomes" id="UP000283805"/>
    </source>
</evidence>
<dbReference type="PANTHER" id="PTHR43399:SF4">
    <property type="entry name" value="CELL WALL-ASSOCIATED PROTEASE"/>
    <property type="match status" value="1"/>
</dbReference>
<dbReference type="GO" id="GO:0004252">
    <property type="term" value="F:serine-type endopeptidase activity"/>
    <property type="evidence" value="ECO:0007669"/>
    <property type="project" value="UniProtKB-UniRule"/>
</dbReference>
<keyword evidence="2 5" id="KW-0645">Protease</keyword>
<reference evidence="9 10" key="1">
    <citation type="submission" date="2018-09" db="EMBL/GenBank/DDBJ databases">
        <title>Genomic Encyclopedia of Archaeal and Bacterial Type Strains, Phase II (KMG-II): from individual species to whole genera.</title>
        <authorList>
            <person name="Goeker M."/>
        </authorList>
    </citation>
    <scope>NUCLEOTIDE SEQUENCE [LARGE SCALE GENOMIC DNA]</scope>
    <source>
        <strain evidence="9 10">DSM 13151</strain>
    </source>
</reference>
<evidence type="ECO:0000256" key="1">
    <source>
        <dbReference type="ARBA" id="ARBA00011073"/>
    </source>
</evidence>
<feature type="domain" description="Peptidase S8/S53" evidence="7">
    <location>
        <begin position="161"/>
        <end position="408"/>
    </location>
</feature>
<dbReference type="RefSeq" id="WP_120244222.1">
    <property type="nucleotide sequence ID" value="NZ_RAPO01000002.1"/>
</dbReference>
<evidence type="ECO:0000256" key="3">
    <source>
        <dbReference type="ARBA" id="ARBA00022801"/>
    </source>
</evidence>
<feature type="compositionally biased region" description="Basic and acidic residues" evidence="6">
    <location>
        <begin position="1"/>
        <end position="18"/>
    </location>
</feature>
<dbReference type="PANTHER" id="PTHR43399">
    <property type="entry name" value="SUBTILISIN-RELATED"/>
    <property type="match status" value="1"/>
</dbReference>
<accession>A0A3R7GI15</accession>
<feature type="active site" description="Charge relay system" evidence="5">
    <location>
        <position position="209"/>
    </location>
</feature>
<dbReference type="PROSITE" id="PS00138">
    <property type="entry name" value="SUBTILASE_SER"/>
    <property type="match status" value="1"/>
</dbReference>
<evidence type="ECO:0000256" key="6">
    <source>
        <dbReference type="SAM" id="MobiDB-lite"/>
    </source>
</evidence>
<feature type="region of interest" description="Disordered" evidence="6">
    <location>
        <begin position="475"/>
        <end position="506"/>
    </location>
</feature>
<comment type="similarity">
    <text evidence="1 5">Belongs to the peptidase S8 family.</text>
</comment>
<feature type="region of interest" description="Disordered" evidence="6">
    <location>
        <begin position="551"/>
        <end position="586"/>
    </location>
</feature>
<keyword evidence="10" id="KW-1185">Reference proteome</keyword>
<dbReference type="InterPro" id="IPR036852">
    <property type="entry name" value="Peptidase_S8/S53_dom_sf"/>
</dbReference>
<sequence>MQPNDPRDGTDSDREYNRRTILTGAGSLSIGGLLASSGVVSADDENGREPGPKEDELIVGISPSASDIEREALAAVPGDARVEHTNEVINYAVVSFPSEAPDFARETFIEAITANEYVEYAEPNATMESFVTPNDPYYGSQHAPSQIGCSEAWETTYGDGDVTISIVDQGIQYDHPALADNMDDSVPNHGNVFTGYGSDPYPVAGDEQHGTHVGGIAAGGTDDGTGHAGISNCSLLSARALDRSGQGALSDIADAIQWSVDAGADIINLSLGATSGYYTLRSACDYAANNGVLLVGATGNSGANSVAYPAAYDDVMAVTAVTSNDSLASFSNTGSRVDITAPGTRVLSAVPWNSYGRMSGTSMAAPVVSGVAGLVLSAYPDLSGSELRQHLKDTAVDVGLSSYAQGAGRVNAAAAVNTVPDGYDGEQGTGDEPQEDEQNDDTDDSDDSDGDESEGHLLAFVTEPDASLAEYEFTADGPVEITDAPYDSPSGRSIGGNGNDTITESDGTYRVSGLTGGGYGDAFRVDGAVTSIDIDQPDVMWVELEGEEKSVEEVIRETGGGPDEDENEDDGETDEPTCGDETITASADGTLDGSGWWGESDRYTYSLHTENPCSATLELEVPDKASFNLYVTLDGRRPSRWDYDESTSGDGEPITVSLEGDEQFGLQVHAVSGNSDYTLSIEELGL</sequence>
<organism evidence="9 10">
    <name type="scientific">Halopiger aswanensis</name>
    <dbReference type="NCBI Taxonomy" id="148449"/>
    <lineage>
        <taxon>Archaea</taxon>
        <taxon>Methanobacteriati</taxon>
        <taxon>Methanobacteriota</taxon>
        <taxon>Stenosarchaea group</taxon>
        <taxon>Halobacteria</taxon>
        <taxon>Halobacteriales</taxon>
        <taxon>Natrialbaceae</taxon>
        <taxon>Halopiger</taxon>
    </lineage>
</organism>
<evidence type="ECO:0000259" key="7">
    <source>
        <dbReference type="Pfam" id="PF00082"/>
    </source>
</evidence>
<evidence type="ECO:0000259" key="8">
    <source>
        <dbReference type="Pfam" id="PF22148"/>
    </source>
</evidence>
<gene>
    <name evidence="9" type="ORF">ATJ93_1732</name>
</gene>
<name>A0A3R7GI15_9EURY</name>
<dbReference type="GO" id="GO:0006508">
    <property type="term" value="P:proteolysis"/>
    <property type="evidence" value="ECO:0007669"/>
    <property type="project" value="UniProtKB-KW"/>
</dbReference>
<dbReference type="PROSITE" id="PS00137">
    <property type="entry name" value="SUBTILASE_HIS"/>
    <property type="match status" value="1"/>
</dbReference>
<dbReference type="OrthoDB" id="341609at2157"/>
<proteinExistence type="inferred from homology"/>
<dbReference type="PRINTS" id="PR00723">
    <property type="entry name" value="SUBTILISIN"/>
</dbReference>
<evidence type="ECO:0000256" key="4">
    <source>
        <dbReference type="ARBA" id="ARBA00022825"/>
    </source>
</evidence>
<feature type="region of interest" description="Disordered" evidence="6">
    <location>
        <begin position="1"/>
        <end position="20"/>
    </location>
</feature>